<evidence type="ECO:0000313" key="1">
    <source>
        <dbReference type="EMBL" id="KRX07705.1"/>
    </source>
</evidence>
<accession>A0A0V0QZG8</accession>
<comment type="caution">
    <text evidence="1">The sequence shown here is derived from an EMBL/GenBank/DDBJ whole genome shotgun (WGS) entry which is preliminary data.</text>
</comment>
<dbReference type="Proteomes" id="UP000054937">
    <property type="component" value="Unassembled WGS sequence"/>
</dbReference>
<protein>
    <submittedName>
        <fullName evidence="1">Uncharacterized protein</fullName>
    </submittedName>
</protein>
<evidence type="ECO:0000313" key="2">
    <source>
        <dbReference type="Proteomes" id="UP000054937"/>
    </source>
</evidence>
<gene>
    <name evidence="1" type="ORF">PPERSA_11254</name>
</gene>
<sequence>MISCMYVSPKVEKAFESKQNFDANKQNLINDAQFKYQNEGDSKKDYYNKLFNFNLFDAKNNFQMQQFMDEKKRLMNNIQFYLQSQQVNNFNINDFDCGDLQHYNSLRYSVNLRRML</sequence>
<name>A0A0V0QZG8_PSEPJ</name>
<keyword evidence="2" id="KW-1185">Reference proteome</keyword>
<reference evidence="1 2" key="1">
    <citation type="journal article" date="2015" name="Sci. Rep.">
        <title>Genome of the facultative scuticociliatosis pathogen Pseudocohnilembus persalinus provides insight into its virulence through horizontal gene transfer.</title>
        <authorList>
            <person name="Xiong J."/>
            <person name="Wang G."/>
            <person name="Cheng J."/>
            <person name="Tian M."/>
            <person name="Pan X."/>
            <person name="Warren A."/>
            <person name="Jiang C."/>
            <person name="Yuan D."/>
            <person name="Miao W."/>
        </authorList>
    </citation>
    <scope>NUCLEOTIDE SEQUENCE [LARGE SCALE GENOMIC DNA]</scope>
    <source>
        <strain evidence="1">36N120E</strain>
    </source>
</reference>
<proteinExistence type="predicted"/>
<organism evidence="1 2">
    <name type="scientific">Pseudocohnilembus persalinus</name>
    <name type="common">Ciliate</name>
    <dbReference type="NCBI Taxonomy" id="266149"/>
    <lineage>
        <taxon>Eukaryota</taxon>
        <taxon>Sar</taxon>
        <taxon>Alveolata</taxon>
        <taxon>Ciliophora</taxon>
        <taxon>Intramacronucleata</taxon>
        <taxon>Oligohymenophorea</taxon>
        <taxon>Scuticociliatia</taxon>
        <taxon>Philasterida</taxon>
        <taxon>Pseudocohnilembidae</taxon>
        <taxon>Pseudocohnilembus</taxon>
    </lineage>
</organism>
<dbReference type="InParanoid" id="A0A0V0QZG8"/>
<dbReference type="EMBL" id="LDAU01000082">
    <property type="protein sequence ID" value="KRX07705.1"/>
    <property type="molecule type" value="Genomic_DNA"/>
</dbReference>
<dbReference type="AlphaFoldDB" id="A0A0V0QZG8"/>